<gene>
    <name evidence="2" type="ORF">OPDIPICF_02748</name>
    <name evidence="1" type="ORF">OPDIPICF_04168</name>
</gene>
<keyword evidence="3" id="KW-1185">Reference proteome</keyword>
<proteinExistence type="predicted"/>
<dbReference type="InterPro" id="IPR017686">
    <property type="entry name" value="Phg/plasmid-like_prot"/>
</dbReference>
<evidence type="ECO:0008006" key="4">
    <source>
        <dbReference type="Google" id="ProtNLM"/>
    </source>
</evidence>
<name>A0A5S9QTS9_9GAMM</name>
<dbReference type="EMBL" id="CACSIO010000045">
    <property type="protein sequence ID" value="CAA0123001.1"/>
    <property type="molecule type" value="Genomic_DNA"/>
</dbReference>
<dbReference type="InterPro" id="IPR026325">
    <property type="entry name" value="DUF932"/>
</dbReference>
<dbReference type="OrthoDB" id="576140at2"/>
<dbReference type="NCBIfam" id="TIGR03299">
    <property type="entry name" value="LGT_TIGR03299"/>
    <property type="match status" value="1"/>
</dbReference>
<reference evidence="2 3" key="1">
    <citation type="submission" date="2019-11" db="EMBL/GenBank/DDBJ databases">
        <authorList>
            <person name="Holert J."/>
        </authorList>
    </citation>
    <scope>NUCLEOTIDE SEQUENCE [LARGE SCALE GENOMIC DNA]</scope>
    <source>
        <strain evidence="2">SB11_3</strain>
    </source>
</reference>
<accession>A0A5S9QTS9</accession>
<dbReference type="Pfam" id="PF06067">
    <property type="entry name" value="DUF932"/>
    <property type="match status" value="1"/>
</dbReference>
<evidence type="ECO:0000313" key="1">
    <source>
        <dbReference type="EMBL" id="CAA0097957.1"/>
    </source>
</evidence>
<protein>
    <recommendedName>
        <fullName evidence="4">Phage/plasmid-like protein</fullName>
    </recommendedName>
</protein>
<sequence length="315" mass="35310">MSHFVESMAFSGQSPWHQIGFTDQPIEAWAKHAGMTWTIKSAQARYVPEHCEHIKSPLAVPGKRILYRSDNHLPLSVVSDRYHIVQPQEVLEFYRDLTDSQGYELETAGVLKGGKKLWALANTGKRDSLKGGDVTQGYLLLATACDGSMATTAQFTSIRVVCNNTLSLALKGGEHAVRVRHNTALDADTVKTQLGIRAGSWDNFMLQLRALSERHVTRHEARHYFSELLQLEATPTEAQQPARTLKHMERLYNGDGRGSRLSTTEHTAYGLLNAVTEYVDHHKRAHNCDYRLDSAWFGAGSRLKQLAFNQAIELL</sequence>
<dbReference type="Proteomes" id="UP000441399">
    <property type="component" value="Unassembled WGS sequence"/>
</dbReference>
<dbReference type="EMBL" id="CACSIO010000004">
    <property type="protein sequence ID" value="CAA0097957.1"/>
    <property type="molecule type" value="Genomic_DNA"/>
</dbReference>
<evidence type="ECO:0000313" key="3">
    <source>
        <dbReference type="Proteomes" id="UP000441399"/>
    </source>
</evidence>
<evidence type="ECO:0000313" key="2">
    <source>
        <dbReference type="EMBL" id="CAA0123001.1"/>
    </source>
</evidence>
<dbReference type="AlphaFoldDB" id="A0A5S9QTS9"/>
<organism evidence="2 3">
    <name type="scientific">BD1-7 clade bacterium</name>
    <dbReference type="NCBI Taxonomy" id="2029982"/>
    <lineage>
        <taxon>Bacteria</taxon>
        <taxon>Pseudomonadati</taxon>
        <taxon>Pseudomonadota</taxon>
        <taxon>Gammaproteobacteria</taxon>
        <taxon>Cellvibrionales</taxon>
        <taxon>Spongiibacteraceae</taxon>
        <taxon>BD1-7 clade</taxon>
    </lineage>
</organism>